<dbReference type="GO" id="GO:0003676">
    <property type="term" value="F:nucleic acid binding"/>
    <property type="evidence" value="ECO:0007669"/>
    <property type="project" value="InterPro"/>
</dbReference>
<dbReference type="RefSeq" id="WP_187773766.1">
    <property type="nucleotide sequence ID" value="NZ_JAGGMB010000038.1"/>
</dbReference>
<keyword evidence="4" id="KW-1185">Reference proteome</keyword>
<dbReference type="EMBL" id="JAGGMB010000038">
    <property type="protein sequence ID" value="MBP2080194.1"/>
    <property type="molecule type" value="Genomic_DNA"/>
</dbReference>
<dbReference type="InterPro" id="IPR025948">
    <property type="entry name" value="HTH-like_dom"/>
</dbReference>
<evidence type="ECO:0000256" key="1">
    <source>
        <dbReference type="ARBA" id="ARBA00002286"/>
    </source>
</evidence>
<gene>
    <name evidence="3" type="ORF">J2Z64_004507</name>
</gene>
<dbReference type="InterPro" id="IPR001584">
    <property type="entry name" value="Integrase_cat-core"/>
</dbReference>
<dbReference type="InterPro" id="IPR012337">
    <property type="entry name" value="RNaseH-like_sf"/>
</dbReference>
<comment type="caution">
    <text evidence="3">The sequence shown here is derived from an EMBL/GenBank/DDBJ whole genome shotgun (WGS) entry which is preliminary data.</text>
</comment>
<sequence>MAFELKEEGFRLKDILCVVGIPEATYHYHVKNFGREDSDIELTERITCLFEKFHERYGYKRITKELQKLGHQINHKKVYRIMRELGLKCVKFMRKSRKYNSYKGKVGKVAKNRLSRRFNTPIPLQKLVTDITEFKCHGEEKLYLNPILDLYNGEIIAFEIQKRPMLDLVMKPLKETIEIIKNRATYRTTIHSDQGWHYQHNQWVRTLKENKVFQSMSRKATCADNASMENFFGILKQEMYYGEELVSYEELKRRIKEYISWYNQERAKEKLGGLSPVDYRTQSTQSAA</sequence>
<dbReference type="SUPFAM" id="SSF53098">
    <property type="entry name" value="Ribonuclease H-like"/>
    <property type="match status" value="1"/>
</dbReference>
<dbReference type="InterPro" id="IPR036397">
    <property type="entry name" value="RNaseH_sf"/>
</dbReference>
<dbReference type="InterPro" id="IPR048020">
    <property type="entry name" value="Transpos_IS3"/>
</dbReference>
<dbReference type="PANTHER" id="PTHR46889:SF4">
    <property type="entry name" value="TRANSPOSASE INSO FOR INSERTION SEQUENCE ELEMENT IS911B-RELATED"/>
    <property type="match status" value="1"/>
</dbReference>
<evidence type="ECO:0000313" key="3">
    <source>
        <dbReference type="EMBL" id="MBP2080194.1"/>
    </source>
</evidence>
<dbReference type="Pfam" id="PF13276">
    <property type="entry name" value="HTH_21"/>
    <property type="match status" value="1"/>
</dbReference>
<dbReference type="InterPro" id="IPR050900">
    <property type="entry name" value="Transposase_IS3/IS150/IS904"/>
</dbReference>
<feature type="domain" description="Integrase catalytic" evidence="2">
    <location>
        <begin position="119"/>
        <end position="284"/>
    </location>
</feature>
<dbReference type="GO" id="GO:0015074">
    <property type="term" value="P:DNA integration"/>
    <property type="evidence" value="ECO:0007669"/>
    <property type="project" value="InterPro"/>
</dbReference>
<accession>A0A9X0YWY2</accession>
<dbReference type="NCBIfam" id="NF033516">
    <property type="entry name" value="transpos_IS3"/>
    <property type="match status" value="1"/>
</dbReference>
<dbReference type="AlphaFoldDB" id="A0A9X0YWY2"/>
<reference evidence="3" key="1">
    <citation type="submission" date="2021-03" db="EMBL/GenBank/DDBJ databases">
        <title>Genomic Encyclopedia of Type Strains, Phase IV (KMG-IV): sequencing the most valuable type-strain genomes for metagenomic binning, comparative biology and taxonomic classification.</title>
        <authorList>
            <person name="Goeker M."/>
        </authorList>
    </citation>
    <scope>NUCLEOTIDE SEQUENCE</scope>
    <source>
        <strain evidence="3">DSM 107338</strain>
    </source>
</reference>
<dbReference type="Proteomes" id="UP001138793">
    <property type="component" value="Unassembled WGS sequence"/>
</dbReference>
<organism evidence="3 4">
    <name type="scientific">Oceanobacillus polygoni</name>
    <dbReference type="NCBI Taxonomy" id="1235259"/>
    <lineage>
        <taxon>Bacteria</taxon>
        <taxon>Bacillati</taxon>
        <taxon>Bacillota</taxon>
        <taxon>Bacilli</taxon>
        <taxon>Bacillales</taxon>
        <taxon>Bacillaceae</taxon>
        <taxon>Oceanobacillus</taxon>
    </lineage>
</organism>
<proteinExistence type="predicted"/>
<protein>
    <submittedName>
        <fullName evidence="3">Transposase InsO family protein</fullName>
    </submittedName>
</protein>
<dbReference type="PROSITE" id="PS50994">
    <property type="entry name" value="INTEGRASE"/>
    <property type="match status" value="1"/>
</dbReference>
<dbReference type="Gene3D" id="3.30.420.10">
    <property type="entry name" value="Ribonuclease H-like superfamily/Ribonuclease H"/>
    <property type="match status" value="1"/>
</dbReference>
<evidence type="ECO:0000259" key="2">
    <source>
        <dbReference type="PROSITE" id="PS50994"/>
    </source>
</evidence>
<name>A0A9X0YWY2_9BACI</name>
<dbReference type="PANTHER" id="PTHR46889">
    <property type="entry name" value="TRANSPOSASE INSF FOR INSERTION SEQUENCE IS3B-RELATED"/>
    <property type="match status" value="1"/>
</dbReference>
<dbReference type="Pfam" id="PF00665">
    <property type="entry name" value="rve"/>
    <property type="match status" value="1"/>
</dbReference>
<comment type="function">
    <text evidence="1">Involved in the transposition of the insertion sequence.</text>
</comment>
<evidence type="ECO:0000313" key="4">
    <source>
        <dbReference type="Proteomes" id="UP001138793"/>
    </source>
</evidence>
<dbReference type="Pfam" id="PF13333">
    <property type="entry name" value="rve_2"/>
    <property type="match status" value="1"/>
</dbReference>